<evidence type="ECO:0000313" key="1">
    <source>
        <dbReference type="EMBL" id="WGV27151.1"/>
    </source>
</evidence>
<dbReference type="Proteomes" id="UP001223520">
    <property type="component" value="Chromosome"/>
</dbReference>
<evidence type="ECO:0000313" key="2">
    <source>
        <dbReference type="Proteomes" id="UP001223520"/>
    </source>
</evidence>
<name>A0AAJ6PAW7_9CYAN</name>
<dbReference type="EMBL" id="CP124543">
    <property type="protein sequence ID" value="WGV27151.1"/>
    <property type="molecule type" value="Genomic_DNA"/>
</dbReference>
<dbReference type="RefSeq" id="WP_281484390.1">
    <property type="nucleotide sequence ID" value="NZ_CP124543.1"/>
</dbReference>
<protein>
    <submittedName>
        <fullName evidence="1">Uncharacterized protein</fullName>
    </submittedName>
</protein>
<keyword evidence="2" id="KW-1185">Reference proteome</keyword>
<dbReference type="KEGG" id="hbq:QI031_06565"/>
<sequence>MLVSEILHTLPAPLEWMVLFNLSPIRHLANEDTIKAMYHLPMEIDLTAYSHVVLASSGRFLASADQSRLVEAVSGKGWSRESIRHSLFDRFAKQLALFPVDEADCLGLGEQLDIYPPVLLHIKIQEGIGHAQAIFEREPTKEHYELLQAVGVKFLGGEAKEGYYLAQFQNRLPVHIHAGILSHFSRTAHCNLFFLQHGNIDPPLENGLLKAAEGRITWARNLSIKTLTKLALKTSDRSLAMICQSPPPNPSFPYGDLVPLGFLLNALNTATNFSETLDNSIAQSTIDARQVLSQFLLNQRQDHLWAFHSNRLVTATDSALILQGFNDPNAVEALERFADGLGGYYPQLWSIDEQPKKMVLDQSCRHWCQSDYATTCMVKALRQEAKLETKTPADYLTVGMANRSGLYFANPYLVDWVLARAICHDQSESAALLRQQLLSEVLASLNADYSFGKYDVALSTALGILIMAALGFRGRTMRAAQIRLLEFIDTQGRWPITIPFYSSLRLDPEIPTKDLLELSMINAFVPKTSIHQQRQVRNIQNQYHGISLYWDVHRCISTSLAFLALSEPCSPTQQDLPDKLQDVHPRYLCDRHCEYIAKFALPPYLATQALVNV</sequence>
<proteinExistence type="predicted"/>
<dbReference type="AlphaFoldDB" id="A0AAJ6PAW7"/>
<organism evidence="1 2">
    <name type="scientific">Halotia branconii CENA392</name>
    <dbReference type="NCBI Taxonomy" id="1539056"/>
    <lineage>
        <taxon>Bacteria</taxon>
        <taxon>Bacillati</taxon>
        <taxon>Cyanobacteriota</taxon>
        <taxon>Cyanophyceae</taxon>
        <taxon>Nostocales</taxon>
        <taxon>Nodulariaceae</taxon>
        <taxon>Halotia</taxon>
    </lineage>
</organism>
<accession>A0AAJ6PAW7</accession>
<gene>
    <name evidence="1" type="ORF">QI031_06565</name>
</gene>
<reference evidence="1 2" key="1">
    <citation type="journal article" date="2023" name="Limnol Oceanogr Lett">
        <title>Environmental adaptations by the intertidal Antarctic cyanobacterium Halotia branconii CENA392 as revealed using long-read genome sequencing.</title>
        <authorList>
            <person name="Dextro R.B."/>
            <person name="Delbaje E."/>
            <person name="Freitas P.N.N."/>
            <person name="Geraldes V."/>
            <person name="Pinto E."/>
            <person name="Long P.F."/>
            <person name="Fiore M.F."/>
        </authorList>
    </citation>
    <scope>NUCLEOTIDE SEQUENCE [LARGE SCALE GENOMIC DNA]</scope>
    <source>
        <strain evidence="1 2">CENA392</strain>
    </source>
</reference>